<dbReference type="Gene3D" id="1.10.10.10">
    <property type="entry name" value="Winged helix-like DNA-binding domain superfamily/Winged helix DNA-binding domain"/>
    <property type="match status" value="1"/>
</dbReference>
<dbReference type="Gene3D" id="1.20.120.530">
    <property type="entry name" value="GntR ligand-binding domain-like"/>
    <property type="match status" value="1"/>
</dbReference>
<protein>
    <submittedName>
        <fullName evidence="5">GntR family transcriptional regulator</fullName>
    </submittedName>
</protein>
<dbReference type="InterPro" id="IPR036388">
    <property type="entry name" value="WH-like_DNA-bd_sf"/>
</dbReference>
<dbReference type="InterPro" id="IPR008920">
    <property type="entry name" value="TF_FadR/GntR_C"/>
</dbReference>
<dbReference type="EMBL" id="SMLA01000077">
    <property type="protein sequence ID" value="TDD81497.1"/>
    <property type="molecule type" value="Genomic_DNA"/>
</dbReference>
<keyword evidence="3" id="KW-0804">Transcription</keyword>
<sequence>MPVQPSQRKGRIGCGLTDGRCRGANNRDRGDTFAMEQVRDEPSKTDRLATMIRDAIRQGELAQGALYSAQELAERFNVSRTPVREALLRLADAGLVSIQRNRGVRVRTNTEHDIAEILTLRLLLEPPATRRAAQRLTDTGREELSAALARMRADVGDLDAFFAADRAFHDVVLRESGNERLASYVTGLRDALSLHGRRSIPTVRSPEQVIAEHTEIAEAVLSGDATAAEAAMRTHLLSTAALLSSPHSTADPEWLTWLPQVD</sequence>
<evidence type="ECO:0000259" key="4">
    <source>
        <dbReference type="PROSITE" id="PS50949"/>
    </source>
</evidence>
<dbReference type="GO" id="GO:0003677">
    <property type="term" value="F:DNA binding"/>
    <property type="evidence" value="ECO:0007669"/>
    <property type="project" value="UniProtKB-KW"/>
</dbReference>
<organism evidence="5 6">
    <name type="scientific">Saccharopolyspora karakumensis</name>
    <dbReference type="NCBI Taxonomy" id="2530386"/>
    <lineage>
        <taxon>Bacteria</taxon>
        <taxon>Bacillati</taxon>
        <taxon>Actinomycetota</taxon>
        <taxon>Actinomycetes</taxon>
        <taxon>Pseudonocardiales</taxon>
        <taxon>Pseudonocardiaceae</taxon>
        <taxon>Saccharopolyspora</taxon>
    </lineage>
</organism>
<dbReference type="Proteomes" id="UP000294723">
    <property type="component" value="Unassembled WGS sequence"/>
</dbReference>
<keyword evidence="1" id="KW-0805">Transcription regulation</keyword>
<dbReference type="PRINTS" id="PR00035">
    <property type="entry name" value="HTHGNTR"/>
</dbReference>
<name>A0A4V2YVH6_9PSEU</name>
<dbReference type="Pfam" id="PF07729">
    <property type="entry name" value="FCD"/>
    <property type="match status" value="1"/>
</dbReference>
<evidence type="ECO:0000313" key="5">
    <source>
        <dbReference type="EMBL" id="TDD81497.1"/>
    </source>
</evidence>
<dbReference type="SMART" id="SM00345">
    <property type="entry name" value="HTH_GNTR"/>
    <property type="match status" value="1"/>
</dbReference>
<reference evidence="5 6" key="1">
    <citation type="submission" date="2019-03" db="EMBL/GenBank/DDBJ databases">
        <title>Draft genome sequences of novel Actinobacteria.</title>
        <authorList>
            <person name="Sahin N."/>
            <person name="Ay H."/>
            <person name="Saygin H."/>
        </authorList>
    </citation>
    <scope>NUCLEOTIDE SEQUENCE [LARGE SCALE GENOMIC DNA]</scope>
    <source>
        <strain evidence="5 6">5K548</strain>
    </source>
</reference>
<dbReference type="PROSITE" id="PS50949">
    <property type="entry name" value="HTH_GNTR"/>
    <property type="match status" value="1"/>
</dbReference>
<evidence type="ECO:0000313" key="6">
    <source>
        <dbReference type="Proteomes" id="UP000294723"/>
    </source>
</evidence>
<evidence type="ECO:0000256" key="3">
    <source>
        <dbReference type="ARBA" id="ARBA00023163"/>
    </source>
</evidence>
<comment type="caution">
    <text evidence="5">The sequence shown here is derived from an EMBL/GenBank/DDBJ whole genome shotgun (WGS) entry which is preliminary data.</text>
</comment>
<evidence type="ECO:0000256" key="1">
    <source>
        <dbReference type="ARBA" id="ARBA00023015"/>
    </source>
</evidence>
<gene>
    <name evidence="5" type="ORF">E1202_28985</name>
</gene>
<dbReference type="GO" id="GO:0003700">
    <property type="term" value="F:DNA-binding transcription factor activity"/>
    <property type="evidence" value="ECO:0007669"/>
    <property type="project" value="InterPro"/>
</dbReference>
<dbReference type="CDD" id="cd07377">
    <property type="entry name" value="WHTH_GntR"/>
    <property type="match status" value="1"/>
</dbReference>
<dbReference type="Pfam" id="PF00392">
    <property type="entry name" value="GntR"/>
    <property type="match status" value="1"/>
</dbReference>
<dbReference type="InterPro" id="IPR011711">
    <property type="entry name" value="GntR_C"/>
</dbReference>
<evidence type="ECO:0000256" key="2">
    <source>
        <dbReference type="ARBA" id="ARBA00023125"/>
    </source>
</evidence>
<feature type="domain" description="HTH gntR-type" evidence="4">
    <location>
        <begin position="42"/>
        <end position="109"/>
    </location>
</feature>
<dbReference type="RefSeq" id="WP_132686504.1">
    <property type="nucleotide sequence ID" value="NZ_SMLA01000077.1"/>
</dbReference>
<keyword evidence="2" id="KW-0238">DNA-binding</keyword>
<dbReference type="PANTHER" id="PTHR43537:SF24">
    <property type="entry name" value="GLUCONATE OPERON TRANSCRIPTIONAL REPRESSOR"/>
    <property type="match status" value="1"/>
</dbReference>
<dbReference type="SMART" id="SM00895">
    <property type="entry name" value="FCD"/>
    <property type="match status" value="1"/>
</dbReference>
<accession>A0A4V2YVH6</accession>
<dbReference type="PANTHER" id="PTHR43537">
    <property type="entry name" value="TRANSCRIPTIONAL REGULATOR, GNTR FAMILY"/>
    <property type="match status" value="1"/>
</dbReference>
<dbReference type="SUPFAM" id="SSF46785">
    <property type="entry name" value="Winged helix' DNA-binding domain"/>
    <property type="match status" value="1"/>
</dbReference>
<proteinExistence type="predicted"/>
<dbReference type="AlphaFoldDB" id="A0A4V2YVH6"/>
<dbReference type="SUPFAM" id="SSF48008">
    <property type="entry name" value="GntR ligand-binding domain-like"/>
    <property type="match status" value="1"/>
</dbReference>
<dbReference type="InterPro" id="IPR036390">
    <property type="entry name" value="WH_DNA-bd_sf"/>
</dbReference>
<keyword evidence="6" id="KW-1185">Reference proteome</keyword>
<dbReference type="InterPro" id="IPR000524">
    <property type="entry name" value="Tscrpt_reg_HTH_GntR"/>
</dbReference>